<dbReference type="Pfam" id="PF00691">
    <property type="entry name" value="OmpA"/>
    <property type="match status" value="1"/>
</dbReference>
<dbReference type="EMBL" id="AVFL01000041">
    <property type="protein sequence ID" value="EWY36533.1"/>
    <property type="molecule type" value="Genomic_DNA"/>
</dbReference>
<dbReference type="PANTHER" id="PTHR38033:SF1">
    <property type="entry name" value="DOTU FAMILY TYPE IV_VI SECRETION SYSTEM PROTEIN"/>
    <property type="match status" value="1"/>
</dbReference>
<dbReference type="GO" id="GO:0016020">
    <property type="term" value="C:membrane"/>
    <property type="evidence" value="ECO:0007669"/>
    <property type="project" value="UniProtKB-UniRule"/>
</dbReference>
<dbReference type="AlphaFoldDB" id="W9GYH3"/>
<dbReference type="InterPro" id="IPR017733">
    <property type="entry name" value="OmpA-like_dom_proteobacteria"/>
</dbReference>
<dbReference type="NCBIfam" id="TIGR03350">
    <property type="entry name" value="type_VI_ompA"/>
    <property type="match status" value="1"/>
</dbReference>
<protein>
    <recommendedName>
        <fullName evidence="4">OmpA-like domain-containing protein</fullName>
    </recommendedName>
</protein>
<dbReference type="STRING" id="1385369.N825_22530"/>
<keyword evidence="6" id="KW-1185">Reference proteome</keyword>
<reference evidence="5 6" key="1">
    <citation type="submission" date="2013-08" db="EMBL/GenBank/DDBJ databases">
        <title>The genome sequence of Skermanella stibiiresistens.</title>
        <authorList>
            <person name="Zhu W."/>
            <person name="Wang G."/>
        </authorList>
    </citation>
    <scope>NUCLEOTIDE SEQUENCE [LARGE SCALE GENOMIC DNA]</scope>
    <source>
        <strain evidence="5 6">SB22</strain>
    </source>
</reference>
<dbReference type="SUPFAM" id="SSF103088">
    <property type="entry name" value="OmpA-like"/>
    <property type="match status" value="1"/>
</dbReference>
<dbReference type="NCBIfam" id="TIGR03349">
    <property type="entry name" value="IV_VI_DotU"/>
    <property type="match status" value="1"/>
</dbReference>
<dbReference type="Pfam" id="PF09850">
    <property type="entry name" value="DotU"/>
    <property type="match status" value="1"/>
</dbReference>
<dbReference type="InterPro" id="IPR036737">
    <property type="entry name" value="OmpA-like_sf"/>
</dbReference>
<dbReference type="PATRIC" id="fig|1385369.3.peg.6453"/>
<dbReference type="PANTHER" id="PTHR38033">
    <property type="entry name" value="MEMBRANE PROTEIN-RELATED"/>
    <property type="match status" value="1"/>
</dbReference>
<proteinExistence type="predicted"/>
<evidence type="ECO:0000256" key="1">
    <source>
        <dbReference type="PROSITE-ProRule" id="PRU00473"/>
    </source>
</evidence>
<evidence type="ECO:0000259" key="4">
    <source>
        <dbReference type="PROSITE" id="PS51123"/>
    </source>
</evidence>
<dbReference type="NCBIfam" id="NF038228">
    <property type="entry name" value="IcmH_DotU_IVB"/>
    <property type="match status" value="1"/>
</dbReference>
<name>W9GYH3_9PROT</name>
<gene>
    <name evidence="5" type="ORF">N825_22530</name>
</gene>
<accession>W9GYH3</accession>
<evidence type="ECO:0000256" key="2">
    <source>
        <dbReference type="SAM" id="MobiDB-lite"/>
    </source>
</evidence>
<evidence type="ECO:0000313" key="6">
    <source>
        <dbReference type="Proteomes" id="UP000019486"/>
    </source>
</evidence>
<dbReference type="Gene3D" id="1.25.40.590">
    <property type="entry name" value="Type IV / VI secretion system, DotU"/>
    <property type="match status" value="1"/>
</dbReference>
<feature type="domain" description="OmpA-like" evidence="4">
    <location>
        <begin position="317"/>
        <end position="438"/>
    </location>
</feature>
<dbReference type="InterPro" id="IPR017732">
    <property type="entry name" value="T4/T6SS_DotU"/>
</dbReference>
<dbReference type="CDD" id="cd07185">
    <property type="entry name" value="OmpA_C-like"/>
    <property type="match status" value="1"/>
</dbReference>
<feature type="region of interest" description="Disordered" evidence="2">
    <location>
        <begin position="402"/>
        <end position="424"/>
    </location>
</feature>
<keyword evidence="3" id="KW-1133">Transmembrane helix</keyword>
<sequence length="438" mass="47188">MTADHTADQTVIVPADVFLGLQRGYDTPDPSGQDSSRPWERISLGRTSPLVMAAAPLLSLCGRIKGQASHANVDTLRLHVLGEIDRFERRITPLGLSARSIRAGKYALCATVDDIVLNTPWGGNSIWTTRSMVGTLFSETWGGDRFFDLLAQLKRDPGNNIDLIELLYYCISLGFEGKYRIAPRGASELVTVREDLYRLIRNVRGDFERDISPHWRGTGLGHRSLGAVVPPWIAASVAAALLLLLFSGLVLAINQHSDAAFSELAALPPAGAVSLIRAAPAPPPPPPPPEFAAGQTEALRKFLESEIRQGLVSVREDAQTIGVRIAGDGMFPSGRAEVLDEVKPLLVRIGQALNDQPGDIVVTGHTDSQPIRSLKFPSNWDLSLARAKAAAALIGGAMTEPARLTSEGKDSSQPVASNDTAQGRKLNRRIELVISKAQ</sequence>
<dbReference type="Proteomes" id="UP000019486">
    <property type="component" value="Unassembled WGS sequence"/>
</dbReference>
<evidence type="ECO:0000313" key="5">
    <source>
        <dbReference type="EMBL" id="EWY36533.1"/>
    </source>
</evidence>
<dbReference type="InterPro" id="IPR038522">
    <property type="entry name" value="T4/T6SS_DotU_sf"/>
</dbReference>
<dbReference type="PROSITE" id="PS51123">
    <property type="entry name" value="OMPA_2"/>
    <property type="match status" value="1"/>
</dbReference>
<keyword evidence="1 3" id="KW-0472">Membrane</keyword>
<feature type="compositionally biased region" description="Polar residues" evidence="2">
    <location>
        <begin position="411"/>
        <end position="421"/>
    </location>
</feature>
<dbReference type="Gene3D" id="3.30.1330.60">
    <property type="entry name" value="OmpA-like domain"/>
    <property type="match status" value="1"/>
</dbReference>
<comment type="caution">
    <text evidence="5">The sequence shown here is derived from an EMBL/GenBank/DDBJ whole genome shotgun (WGS) entry which is preliminary data.</text>
</comment>
<keyword evidence="3" id="KW-0812">Transmembrane</keyword>
<evidence type="ECO:0000256" key="3">
    <source>
        <dbReference type="SAM" id="Phobius"/>
    </source>
</evidence>
<organism evidence="5 6">
    <name type="scientific">Skermanella stibiiresistens SB22</name>
    <dbReference type="NCBI Taxonomy" id="1385369"/>
    <lineage>
        <taxon>Bacteria</taxon>
        <taxon>Pseudomonadati</taxon>
        <taxon>Pseudomonadota</taxon>
        <taxon>Alphaproteobacteria</taxon>
        <taxon>Rhodospirillales</taxon>
        <taxon>Azospirillaceae</taxon>
        <taxon>Skermanella</taxon>
    </lineage>
</organism>
<feature type="transmembrane region" description="Helical" evidence="3">
    <location>
        <begin position="232"/>
        <end position="253"/>
    </location>
</feature>
<dbReference type="InterPro" id="IPR006665">
    <property type="entry name" value="OmpA-like"/>
</dbReference>
<dbReference type="RefSeq" id="WP_037460499.1">
    <property type="nucleotide sequence ID" value="NZ_AVFL01000041.1"/>
</dbReference>